<dbReference type="SUPFAM" id="SSF51126">
    <property type="entry name" value="Pectin lyase-like"/>
    <property type="match status" value="1"/>
</dbReference>
<dbReference type="EMBL" id="PDDX01000001">
    <property type="protein sequence ID" value="PHI32740.1"/>
    <property type="molecule type" value="Genomic_DNA"/>
</dbReference>
<organism evidence="2 3">
    <name type="scientific">Budvicia aquatica</name>
    <dbReference type="NCBI Taxonomy" id="82979"/>
    <lineage>
        <taxon>Bacteria</taxon>
        <taxon>Pseudomonadati</taxon>
        <taxon>Pseudomonadota</taxon>
        <taxon>Gammaproteobacteria</taxon>
        <taxon>Enterobacterales</taxon>
        <taxon>Budviciaceae</taxon>
        <taxon>Budvicia</taxon>
    </lineage>
</organism>
<evidence type="ECO:0000313" key="2">
    <source>
        <dbReference type="EMBL" id="PHI32740.1"/>
    </source>
</evidence>
<dbReference type="InterPro" id="IPR043990">
    <property type="entry name" value="AC_1"/>
</dbReference>
<accession>A0A2C6C8U2</accession>
<dbReference type="InterPro" id="IPR011050">
    <property type="entry name" value="Pectin_lyase_fold/virulence"/>
</dbReference>
<dbReference type="SMART" id="SM00869">
    <property type="entry name" value="Autotransporter"/>
    <property type="match status" value="1"/>
</dbReference>
<dbReference type="SUPFAM" id="SSF103515">
    <property type="entry name" value="Autotransporter"/>
    <property type="match status" value="1"/>
</dbReference>
<dbReference type="NCBIfam" id="TIGR01414">
    <property type="entry name" value="autotrans_barl"/>
    <property type="match status" value="1"/>
</dbReference>
<dbReference type="OrthoDB" id="6053567at2"/>
<name>A0A2C6C8U2_9GAMM</name>
<dbReference type="PANTHER" id="PTHR12338">
    <property type="entry name" value="AUTOTRANSPORTER"/>
    <property type="match status" value="1"/>
</dbReference>
<dbReference type="InterPro" id="IPR036709">
    <property type="entry name" value="Autotransporte_beta_dom_sf"/>
</dbReference>
<keyword evidence="3" id="KW-1185">Reference proteome</keyword>
<proteinExistence type="predicted"/>
<dbReference type="AlphaFoldDB" id="A0A2C6C8U2"/>
<dbReference type="InterPro" id="IPR006315">
    <property type="entry name" value="OM_autotransptr_brl_dom"/>
</dbReference>
<dbReference type="STRING" id="1111728.GCA_000427805_04374"/>
<dbReference type="GO" id="GO:0019867">
    <property type="term" value="C:outer membrane"/>
    <property type="evidence" value="ECO:0007669"/>
    <property type="project" value="InterPro"/>
</dbReference>
<feature type="domain" description="Autotransporter" evidence="1">
    <location>
        <begin position="529"/>
        <end position="812"/>
    </location>
</feature>
<evidence type="ECO:0000259" key="1">
    <source>
        <dbReference type="PROSITE" id="PS51208"/>
    </source>
</evidence>
<protein>
    <submittedName>
        <fullName evidence="2">Type V secretion protein A</fullName>
    </submittedName>
</protein>
<dbReference type="PROSITE" id="PS51208">
    <property type="entry name" value="AUTOTRANSPORTER"/>
    <property type="match status" value="1"/>
</dbReference>
<dbReference type="Gene3D" id="2.40.128.130">
    <property type="entry name" value="Autotransporter beta-domain"/>
    <property type="match status" value="1"/>
</dbReference>
<dbReference type="InterPro" id="IPR050909">
    <property type="entry name" value="Bact_Autotransporter_VF"/>
</dbReference>
<dbReference type="CDD" id="cd01344">
    <property type="entry name" value="PL2_Passenger_AT"/>
    <property type="match status" value="1"/>
</dbReference>
<dbReference type="Gene3D" id="2.160.20.20">
    <property type="match status" value="1"/>
</dbReference>
<sequence>MQLGKTDVVINFADGATGSSYISAVRLKNGSTGSLPAALAQTVTAEFGAGSTFIINGNNHVELIGIDIEAGLYTPALLLPDMTAFLNENTTVTLNKAGNSSVGLYSYISGGKIKTKDGLLVNVNTDNHSTVYGIRAQGISTPTTVGGVVELEGTSTINIVNGGTGSTGILAHQIGGKVTALKRVTINNTTTDSTAMLYGLWASKGVIDFSGPTAITLDGGDANSSAIAATSAGTVTLTGAMVNAGNGRAFYASGQDSVLTGNAAQYNATGTIMSSSNGVIDLTMTEGSTFTGTSLFGTTPGTTNLTMSGTGSVWNMTGDSTLSNLTLDGATLKYNDTSTLNRSTFTPKMLTIAGNYASNGGTLVLNTVLEDDTSTTDKLVVKGDTSGHTNVVITNIGGNGALTTNGIEIVQVLGNSVGTFNNSGRIVAGAFDYFVRPGTAISGANANNWYLISDYSPVIPPIEPIPVVPELPVIKPIAPESPAVPVINAPVYRPEAGSYLANQSAANTLFMTRLHDRLGETQYTDVLTGEQKVTSLWMRNVGGHNRFRDGSGQLRTTSNRYVLQLGGDIVQWSNNDLDRLHLGVMAGYGSNNSKTQSKVTDYASKGKVDGYSAGVYGTWYANETDKTGVYVDSWVLYNWFDNEVKGDYLGTENYKSRGVTASLEGGYSFKLGQHEQASYWLQPKAQVVWMGVSANDRRESNGTGIKHETDNNLMTRLGLRAYMNGHNRIDDGKDRTFQPFIEANWIYNTENYTVKMNNVSNSQAGAKNRGELKVGVEGQLNTRLNVWGNVAQQMGDKGYSDTQAMLGVKYSF</sequence>
<dbReference type="Proteomes" id="UP000224974">
    <property type="component" value="Unassembled WGS sequence"/>
</dbReference>
<dbReference type="Pfam" id="PF03797">
    <property type="entry name" value="Autotransporter"/>
    <property type="match status" value="1"/>
</dbReference>
<reference evidence="3" key="1">
    <citation type="submission" date="2017-09" db="EMBL/GenBank/DDBJ databases">
        <title>FDA dAtabase for Regulatory Grade micrObial Sequences (FDA-ARGOS): Supporting development and validation of Infectious Disease Dx tests.</title>
        <authorList>
            <person name="Minogue T."/>
            <person name="Wolcott M."/>
            <person name="Wasieloski L."/>
            <person name="Aguilar W."/>
            <person name="Moore D."/>
            <person name="Tallon L."/>
            <person name="Sadzewicz L."/>
            <person name="Ott S."/>
            <person name="Zhao X."/>
            <person name="Nagaraj S."/>
            <person name="Vavikolanu K."/>
            <person name="Aluvathingal J."/>
            <person name="Nadendla S."/>
            <person name="Sichtig H."/>
        </authorList>
    </citation>
    <scope>NUCLEOTIDE SEQUENCE [LARGE SCALE GENOMIC DNA]</scope>
    <source>
        <strain evidence="3">FDAARGOS_387</strain>
    </source>
</reference>
<dbReference type="InterPro" id="IPR005546">
    <property type="entry name" value="Autotransporte_beta"/>
</dbReference>
<comment type="caution">
    <text evidence="2">The sequence shown here is derived from an EMBL/GenBank/DDBJ whole genome shotgun (WGS) entry which is preliminary data.</text>
</comment>
<dbReference type="PANTHER" id="PTHR12338:SF5">
    <property type="entry name" value="ANTIGEN 43-RELATED"/>
    <property type="match status" value="1"/>
</dbReference>
<gene>
    <name evidence="2" type="ORF">CRN84_17325</name>
</gene>
<dbReference type="Pfam" id="PF18883">
    <property type="entry name" value="AC_1"/>
    <property type="match status" value="1"/>
</dbReference>
<dbReference type="InterPro" id="IPR012332">
    <property type="entry name" value="Autotransporter_pectin_lyase_C"/>
</dbReference>
<evidence type="ECO:0000313" key="3">
    <source>
        <dbReference type="Proteomes" id="UP000224974"/>
    </source>
</evidence>